<protein>
    <submittedName>
        <fullName evidence="1">NAD(P)-binding protein</fullName>
    </submittedName>
</protein>
<dbReference type="RefSeq" id="WP_158761093.1">
    <property type="nucleotide sequence ID" value="NZ_CP046911.1"/>
</dbReference>
<keyword evidence="2" id="KW-1185">Reference proteome</keyword>
<name>A0A7Z2GAH0_9BURK</name>
<reference evidence="1 2" key="1">
    <citation type="submission" date="2019-12" db="EMBL/GenBank/DDBJ databases">
        <title>Paraburkholderia acidiphila 7Q-K02 sp. nov and Paraburkholderia acidisoli DHF22 sp. nov., two strains isolated from forest soil.</title>
        <authorList>
            <person name="Gao Z."/>
            <person name="Qiu L."/>
        </authorList>
    </citation>
    <scope>NUCLEOTIDE SEQUENCE [LARGE SCALE GENOMIC DNA]</scope>
    <source>
        <strain evidence="1 2">7Q-K02</strain>
    </source>
</reference>
<dbReference type="Pfam" id="PF13450">
    <property type="entry name" value="NAD_binding_8"/>
    <property type="match status" value="1"/>
</dbReference>
<dbReference type="InterPro" id="IPR036188">
    <property type="entry name" value="FAD/NAD-bd_sf"/>
</dbReference>
<gene>
    <name evidence="1" type="ORF">FAZ97_24435</name>
</gene>
<dbReference type="EMBL" id="CP046911">
    <property type="protein sequence ID" value="QGZ58156.1"/>
    <property type="molecule type" value="Genomic_DNA"/>
</dbReference>
<dbReference type="KEGG" id="pacp:FAZ97_24435"/>
<dbReference type="Gene3D" id="3.50.50.60">
    <property type="entry name" value="FAD/NAD(P)-binding domain"/>
    <property type="match status" value="1"/>
</dbReference>
<accession>A0A7Z2GAH0</accession>
<evidence type="ECO:0000313" key="2">
    <source>
        <dbReference type="Proteomes" id="UP000434209"/>
    </source>
</evidence>
<dbReference type="Proteomes" id="UP000434209">
    <property type="component" value="Chromosome 3"/>
</dbReference>
<dbReference type="AlphaFoldDB" id="A0A7Z2GAH0"/>
<dbReference type="OrthoDB" id="9773233at2"/>
<dbReference type="SUPFAM" id="SSF51905">
    <property type="entry name" value="FAD/NAD(P)-binding domain"/>
    <property type="match status" value="1"/>
</dbReference>
<organism evidence="1 2">
    <name type="scientific">Paraburkholderia acidiphila</name>
    <dbReference type="NCBI Taxonomy" id="2571747"/>
    <lineage>
        <taxon>Bacteria</taxon>
        <taxon>Pseudomonadati</taxon>
        <taxon>Pseudomonadota</taxon>
        <taxon>Betaproteobacteria</taxon>
        <taxon>Burkholderiales</taxon>
        <taxon>Burkholderiaceae</taxon>
        <taxon>Paraburkholderia</taxon>
    </lineage>
</organism>
<sequence length="468" mass="52020">MSDETLEADYLVVGAGAAGMAFADALLTHSDATVIIVDRRHAPGGHWIDAYPYVRLHQPSAFYGVSSVPLGRDVVDTAGANAGYYELAGADEIRAYFAHVMHDHFLPGGRVRYFPCTEYLGDDRFVSRFAQGAWKVRVRRKVVDTTWLEGTVPATSPPPFEVADGVCCVPAGDIARIARRPERFVVIGAGKTALDTCVWLLDQNVSAASIRWIKPREAWWMNRRFQQPLAQLPGSYRGMAIQLEAMAQATSIDDLFARLEAEEVFLRVDCDVAPSMFRGAVISEGELERLREIQDVVRLGHVRRIERDEIVLDEGRIPTSEASVHIHCSARGLARRPLRPIFEAGRVTVQPFLWGFVCYQFALLGAIEALLPNDEDKNRLCPPISYWDENADYLSAFLATLAHERARMAWPALAGWAKDNRLNPFGGIGHYRDAPDVIDARERIKRSAATAVGNLAQLLKTNAHEAKN</sequence>
<evidence type="ECO:0000313" key="1">
    <source>
        <dbReference type="EMBL" id="QGZ58156.1"/>
    </source>
</evidence>
<proteinExistence type="predicted"/>